<evidence type="ECO:0000256" key="1">
    <source>
        <dbReference type="SAM" id="Phobius"/>
    </source>
</evidence>
<dbReference type="EMBL" id="CALLCH030000011">
    <property type="protein sequence ID" value="CAI4214538.1"/>
    <property type="molecule type" value="Genomic_DNA"/>
</dbReference>
<evidence type="ECO:0000313" key="3">
    <source>
        <dbReference type="Proteomes" id="UP000838763"/>
    </source>
</evidence>
<proteinExistence type="predicted"/>
<gene>
    <name evidence="2" type="ORF">PPNO1_LOCUS4270</name>
</gene>
<dbReference type="OrthoDB" id="5408296at2759"/>
<name>A0A9P1H387_9PEZI</name>
<keyword evidence="1" id="KW-1133">Transmembrane helix</keyword>
<accession>A0A9P1H387</accession>
<keyword evidence="1" id="KW-0472">Membrane</keyword>
<keyword evidence="3" id="KW-1185">Reference proteome</keyword>
<dbReference type="AlphaFoldDB" id="A0A9P1H387"/>
<comment type="caution">
    <text evidence="2">The sequence shown here is derived from an EMBL/GenBank/DDBJ whole genome shotgun (WGS) entry which is preliminary data.</text>
</comment>
<sequence>MASNPGEENVATLYGDIHYFYGPPTQSPRHHRFDKGSYVYLFESAAEKRARIEIANNVGTDDQDAFEGWLRVLVNILMMIYLTLVLHCLDLDMARLRYSYKQHCVVSLTVDAEANDPSEWHLATYDPHNENKYHYKLHSLDIYFWTQRDALQFVNAPGEDPTPDDGAANPLAMAMAYDTQPQAFGAGFPPPLHRQAVLECRVLRPLRRINSEGPHIQGCRASPPRHDYSVHQQMYRPEEGEPVPKFAAGKSKLEEQTGRLERGVGGMFKKFEKRFG</sequence>
<protein>
    <submittedName>
        <fullName evidence="2">Uncharacterized protein</fullName>
    </submittedName>
</protein>
<dbReference type="Proteomes" id="UP000838763">
    <property type="component" value="Unassembled WGS sequence"/>
</dbReference>
<organism evidence="2 3">
    <name type="scientific">Parascedosporium putredinis</name>
    <dbReference type="NCBI Taxonomy" id="1442378"/>
    <lineage>
        <taxon>Eukaryota</taxon>
        <taxon>Fungi</taxon>
        <taxon>Dikarya</taxon>
        <taxon>Ascomycota</taxon>
        <taxon>Pezizomycotina</taxon>
        <taxon>Sordariomycetes</taxon>
        <taxon>Hypocreomycetidae</taxon>
        <taxon>Microascales</taxon>
        <taxon>Microascaceae</taxon>
        <taxon>Parascedosporium</taxon>
    </lineage>
</organism>
<keyword evidence="1" id="KW-0812">Transmembrane</keyword>
<reference evidence="2" key="1">
    <citation type="submission" date="2022-11" db="EMBL/GenBank/DDBJ databases">
        <authorList>
            <person name="Scott C."/>
            <person name="Bruce N."/>
        </authorList>
    </citation>
    <scope>NUCLEOTIDE SEQUENCE</scope>
</reference>
<feature type="transmembrane region" description="Helical" evidence="1">
    <location>
        <begin position="69"/>
        <end position="89"/>
    </location>
</feature>
<evidence type="ECO:0000313" key="2">
    <source>
        <dbReference type="EMBL" id="CAI4214538.1"/>
    </source>
</evidence>